<evidence type="ECO:0000259" key="8">
    <source>
        <dbReference type="Pfam" id="PF01432"/>
    </source>
</evidence>
<protein>
    <submittedName>
        <fullName evidence="9">Zn-dependent oligopeptidase</fullName>
    </submittedName>
</protein>
<dbReference type="PANTHER" id="PTHR11804:SF84">
    <property type="entry name" value="SACCHAROLYSIN"/>
    <property type="match status" value="1"/>
</dbReference>
<keyword evidence="6" id="KW-0862">Zinc</keyword>
<keyword evidence="10" id="KW-1185">Reference proteome</keyword>
<keyword evidence="7" id="KW-0482">Metalloprotease</keyword>
<comment type="similarity">
    <text evidence="2">Belongs to the peptidase M3 family.</text>
</comment>
<evidence type="ECO:0000256" key="3">
    <source>
        <dbReference type="ARBA" id="ARBA00022670"/>
    </source>
</evidence>
<dbReference type="GeneID" id="74307706"/>
<evidence type="ECO:0000256" key="1">
    <source>
        <dbReference type="ARBA" id="ARBA00001947"/>
    </source>
</evidence>
<gene>
    <name evidence="9" type="ORF">L6E24_08350</name>
</gene>
<dbReference type="RefSeq" id="WP_257741544.1">
    <property type="nucleotide sequence ID" value="NZ_CP096115.1"/>
</dbReference>
<dbReference type="Gene3D" id="3.40.390.10">
    <property type="entry name" value="Collagenase (Catalytic Domain)"/>
    <property type="match status" value="1"/>
</dbReference>
<dbReference type="InterPro" id="IPR024077">
    <property type="entry name" value="Neurolysin/TOP_dom2"/>
</dbReference>
<keyword evidence="5" id="KW-0378">Hydrolase</keyword>
<evidence type="ECO:0000256" key="2">
    <source>
        <dbReference type="ARBA" id="ARBA00006040"/>
    </source>
</evidence>
<evidence type="ECO:0000313" key="10">
    <source>
        <dbReference type="Proteomes" id="UP001060368"/>
    </source>
</evidence>
<dbReference type="GO" id="GO:0004222">
    <property type="term" value="F:metalloendopeptidase activity"/>
    <property type="evidence" value="ECO:0007669"/>
    <property type="project" value="InterPro"/>
</dbReference>
<feature type="domain" description="Peptidase M3A/M3B catalytic" evidence="8">
    <location>
        <begin position="247"/>
        <end position="691"/>
    </location>
</feature>
<evidence type="ECO:0000256" key="4">
    <source>
        <dbReference type="ARBA" id="ARBA00022723"/>
    </source>
</evidence>
<evidence type="ECO:0000256" key="6">
    <source>
        <dbReference type="ARBA" id="ARBA00022833"/>
    </source>
</evidence>
<name>A0A9E7PKB3_9EURY</name>
<dbReference type="KEGG" id="mend:L6E24_08350"/>
<reference evidence="9" key="1">
    <citation type="submission" date="2022-04" db="EMBL/GenBank/DDBJ databases">
        <title>Complete genome of Methanoplanus endosymbiosus DSM 3599.</title>
        <authorList>
            <person name="Chen S.-C."/>
            <person name="You Y.-T."/>
            <person name="Zhou Y.-Z."/>
            <person name="Lai M.-C."/>
        </authorList>
    </citation>
    <scope>NUCLEOTIDE SEQUENCE</scope>
    <source>
        <strain evidence="9">DSM 3599</strain>
    </source>
</reference>
<dbReference type="AlphaFoldDB" id="A0A9E7PKB3"/>
<evidence type="ECO:0000313" key="9">
    <source>
        <dbReference type="EMBL" id="UUX91390.1"/>
    </source>
</evidence>
<keyword evidence="4" id="KW-0479">Metal-binding</keyword>
<comment type="cofactor">
    <cofactor evidence="1">
        <name>Zn(2+)</name>
        <dbReference type="ChEBI" id="CHEBI:29105"/>
    </cofactor>
</comment>
<accession>A0A9E7PKB3</accession>
<dbReference type="Pfam" id="PF01432">
    <property type="entry name" value="Peptidase_M3"/>
    <property type="match status" value="1"/>
</dbReference>
<dbReference type="PANTHER" id="PTHR11804">
    <property type="entry name" value="PROTEASE M3 THIMET OLIGOPEPTIDASE-RELATED"/>
    <property type="match status" value="1"/>
</dbReference>
<dbReference type="Gene3D" id="1.10.1370.10">
    <property type="entry name" value="Neurolysin, domain 3"/>
    <property type="match status" value="1"/>
</dbReference>
<dbReference type="InterPro" id="IPR024079">
    <property type="entry name" value="MetalloPept_cat_dom_sf"/>
</dbReference>
<keyword evidence="3" id="KW-0645">Protease</keyword>
<dbReference type="Proteomes" id="UP001060368">
    <property type="component" value="Chromosome"/>
</dbReference>
<dbReference type="InterPro" id="IPR001567">
    <property type="entry name" value="Pept_M3A_M3B_dom"/>
</dbReference>
<dbReference type="GO" id="GO:0046872">
    <property type="term" value="F:metal ion binding"/>
    <property type="evidence" value="ECO:0007669"/>
    <property type="project" value="UniProtKB-KW"/>
</dbReference>
<dbReference type="InterPro" id="IPR045090">
    <property type="entry name" value="Pept_M3A_M3B"/>
</dbReference>
<dbReference type="CDD" id="cd06455">
    <property type="entry name" value="M3A_TOP"/>
    <property type="match status" value="1"/>
</dbReference>
<dbReference type="GO" id="GO:0006508">
    <property type="term" value="P:proteolysis"/>
    <property type="evidence" value="ECO:0007669"/>
    <property type="project" value="UniProtKB-KW"/>
</dbReference>
<organism evidence="9 10">
    <name type="scientific">Methanoplanus endosymbiosus</name>
    <dbReference type="NCBI Taxonomy" id="33865"/>
    <lineage>
        <taxon>Archaea</taxon>
        <taxon>Methanobacteriati</taxon>
        <taxon>Methanobacteriota</taxon>
        <taxon>Stenosarchaea group</taxon>
        <taxon>Methanomicrobia</taxon>
        <taxon>Methanomicrobiales</taxon>
        <taxon>Methanomicrobiaceae</taxon>
        <taxon>Methanoplanus</taxon>
    </lineage>
</organism>
<dbReference type="PROSITE" id="PS51257">
    <property type="entry name" value="PROKAR_LIPOPROTEIN"/>
    <property type="match status" value="1"/>
</dbReference>
<dbReference type="Gene3D" id="1.20.1050.40">
    <property type="entry name" value="Endopeptidase. Chain P, domain 1"/>
    <property type="match status" value="1"/>
</dbReference>
<evidence type="ECO:0000256" key="7">
    <source>
        <dbReference type="ARBA" id="ARBA00023049"/>
    </source>
</evidence>
<evidence type="ECO:0000256" key="5">
    <source>
        <dbReference type="ARBA" id="ARBA00022801"/>
    </source>
</evidence>
<sequence length="697" mass="79076">MHKDSNKFLRYSFSSIIILTVILLMTAGCLQNTRDEEPAGTGLPEKNSPIQTHYSPGEITQLAEETKEAADASLNAIAEITPEKRTFDNTALAFERTMMDYSDAIGPLTLMGYVYPDAEIAAEGTSCEESANTFETGVYTRRELYDALKEQVPRNPEEARLYSVTIREFEKNGLELPEEKLSEVREMKNRLGQLETRYSANLNSDNTTLEFTAEELAGVPLSSVETFEQTPQGTYLVTTKSPDYLAVMTYAGDEKTRMRMYWAYNNRQADTNTALLEEAILLRQKIAEALGYSTWADYKTDGRMAENTSNVMEFLTSMKEPIKEKYTGEMRELLTVKRSIDPEATSVSPWDITYLLNIQKKEQYAYDEEKVREYFPADTVLQGLFRIYGTLFDIRFSEVENASVWSPDVRLYEVKNATGNETIGYMYLDLYPREGKYGHFCAYPLITGRLKDDGYSVPVVTIIGNFHKPEEERPSLLTVTETETLFHEAGHAMHFLLTDAPYGSLSGFSVEWDFVETPSQTLEEWAWDPEVLRSISGHYNDSSEKIPVELCERVTDARNVGSGNKYSRLIINSLEDMRFHTAAGPVNATEVWYQTYEDITGTRPPAGTHQPASFGHMMGGYDAGYYGYLWSKVYAMEIVDEFKESGMTNQTTGMKFREEILSKGNMQDGMTLLENFLGREPGPEALYKHLGIEEQQT</sequence>
<dbReference type="SUPFAM" id="SSF55486">
    <property type="entry name" value="Metalloproteases ('zincins'), catalytic domain"/>
    <property type="match status" value="1"/>
</dbReference>
<proteinExistence type="inferred from homology"/>
<dbReference type="GO" id="GO:0006518">
    <property type="term" value="P:peptide metabolic process"/>
    <property type="evidence" value="ECO:0007669"/>
    <property type="project" value="TreeGrafter"/>
</dbReference>
<dbReference type="InterPro" id="IPR024080">
    <property type="entry name" value="Neurolysin/TOP_N"/>
</dbReference>
<dbReference type="EMBL" id="CP096115">
    <property type="protein sequence ID" value="UUX91390.1"/>
    <property type="molecule type" value="Genomic_DNA"/>
</dbReference>